<evidence type="ECO:0000256" key="9">
    <source>
        <dbReference type="ARBA" id="ARBA00022824"/>
    </source>
</evidence>
<dbReference type="Pfam" id="PF11549">
    <property type="entry name" value="Sec31"/>
    <property type="match status" value="1"/>
</dbReference>
<dbReference type="GO" id="GO:0030127">
    <property type="term" value="C:COPII vesicle coat"/>
    <property type="evidence" value="ECO:0007669"/>
    <property type="project" value="TreeGrafter"/>
</dbReference>
<evidence type="ECO:0000256" key="13">
    <source>
        <dbReference type="PROSITE-ProRule" id="PRU00221"/>
    </source>
</evidence>
<evidence type="ECO:0000256" key="4">
    <source>
        <dbReference type="ARBA" id="ARBA00013507"/>
    </source>
</evidence>
<dbReference type="OrthoDB" id="542917at2759"/>
<feature type="compositionally biased region" description="Polar residues" evidence="14">
    <location>
        <begin position="986"/>
        <end position="996"/>
    </location>
</feature>
<comment type="function">
    <text evidence="12">Component of the coat protein complex II (COPII) which promotes the formation of transport vesicles from the endoplasmic reticulum (ER). The coat has two main functions, the physical deformation of the endoplasmic reticulum membrane into vesicles and the selection of cargo molecules.</text>
</comment>
<dbReference type="PROSITE" id="PS50294">
    <property type="entry name" value="WD_REPEATS_REGION"/>
    <property type="match status" value="2"/>
</dbReference>
<dbReference type="GO" id="GO:0005789">
    <property type="term" value="C:endoplasmic reticulum membrane"/>
    <property type="evidence" value="ECO:0007669"/>
    <property type="project" value="UniProtKB-SubCell"/>
</dbReference>
<keyword evidence="8" id="KW-0677">Repeat</keyword>
<dbReference type="InterPro" id="IPR001680">
    <property type="entry name" value="WD40_rpt"/>
</dbReference>
<feature type="region of interest" description="Disordered" evidence="14">
    <location>
        <begin position="977"/>
        <end position="997"/>
    </location>
</feature>
<evidence type="ECO:0000256" key="1">
    <source>
        <dbReference type="ARBA" id="ARBA00004299"/>
    </source>
</evidence>
<feature type="repeat" description="WD" evidence="13">
    <location>
        <begin position="104"/>
        <end position="140"/>
    </location>
</feature>
<dbReference type="GO" id="GO:0015031">
    <property type="term" value="P:protein transport"/>
    <property type="evidence" value="ECO:0007669"/>
    <property type="project" value="UniProtKB-KW"/>
</dbReference>
<dbReference type="SUPFAM" id="SSF50978">
    <property type="entry name" value="WD40 repeat-like"/>
    <property type="match status" value="1"/>
</dbReference>
<dbReference type="Gene3D" id="2.130.10.10">
    <property type="entry name" value="YVTN repeat-like/Quinoprotein amine dehydrogenase"/>
    <property type="match status" value="1"/>
</dbReference>
<evidence type="ECO:0000256" key="7">
    <source>
        <dbReference type="ARBA" id="ARBA00022574"/>
    </source>
</evidence>
<dbReference type="GO" id="GO:0007029">
    <property type="term" value="P:endoplasmic reticulum organization"/>
    <property type="evidence" value="ECO:0007669"/>
    <property type="project" value="TreeGrafter"/>
</dbReference>
<dbReference type="PANTHER" id="PTHR13923:SF11">
    <property type="entry name" value="SECRETORY 31, ISOFORM D"/>
    <property type="match status" value="1"/>
</dbReference>
<feature type="compositionally biased region" description="Pro residues" evidence="14">
    <location>
        <begin position="1138"/>
        <end position="1150"/>
    </location>
</feature>
<gene>
    <name evidence="15" type="ORF">HANVADRAFT_53376</name>
</gene>
<dbReference type="Gene3D" id="1.25.40.980">
    <property type="match status" value="1"/>
</dbReference>
<dbReference type="Proteomes" id="UP000092321">
    <property type="component" value="Unassembled WGS sequence"/>
</dbReference>
<evidence type="ECO:0000256" key="2">
    <source>
        <dbReference type="ARBA" id="ARBA00004397"/>
    </source>
</evidence>
<dbReference type="InterPro" id="IPR036322">
    <property type="entry name" value="WD40_repeat_dom_sf"/>
</dbReference>
<keyword evidence="10" id="KW-0931">ER-Golgi transport</keyword>
<feature type="repeat" description="WD" evidence="13">
    <location>
        <begin position="254"/>
        <end position="296"/>
    </location>
</feature>
<evidence type="ECO:0000256" key="12">
    <source>
        <dbReference type="ARBA" id="ARBA00025471"/>
    </source>
</evidence>
<comment type="subcellular location">
    <subcellularLocation>
        <location evidence="1">Cytoplasmic vesicle</location>
        <location evidence="1">COPII-coated vesicle membrane</location>
        <topology evidence="1">Peripheral membrane protein</topology>
        <orientation evidence="1">Cytoplasmic side</orientation>
    </subcellularLocation>
    <subcellularLocation>
        <location evidence="2">Endoplasmic reticulum membrane</location>
        <topology evidence="2">Peripheral membrane protein</topology>
        <orientation evidence="2">Cytoplasmic side</orientation>
    </subcellularLocation>
</comment>
<name>A0A1B7TBK8_9ASCO</name>
<keyword evidence="9" id="KW-0256">Endoplasmic reticulum</keyword>
<keyword evidence="11" id="KW-0653">Protein transport</keyword>
<feature type="compositionally biased region" description="Basic and acidic residues" evidence="14">
    <location>
        <begin position="1211"/>
        <end position="1222"/>
    </location>
</feature>
<dbReference type="Pfam" id="PF00400">
    <property type="entry name" value="WD40"/>
    <property type="match status" value="2"/>
</dbReference>
<evidence type="ECO:0000256" key="8">
    <source>
        <dbReference type="ARBA" id="ARBA00022737"/>
    </source>
</evidence>
<keyword evidence="7 13" id="KW-0853">WD repeat</keyword>
<reference evidence="16" key="1">
    <citation type="journal article" date="2016" name="Proc. Natl. Acad. Sci. U.S.A.">
        <title>Comparative genomics of biotechnologically important yeasts.</title>
        <authorList>
            <person name="Riley R."/>
            <person name="Haridas S."/>
            <person name="Wolfe K.H."/>
            <person name="Lopes M.R."/>
            <person name="Hittinger C.T."/>
            <person name="Goeker M."/>
            <person name="Salamov A.A."/>
            <person name="Wisecaver J.H."/>
            <person name="Long T.M."/>
            <person name="Calvey C.H."/>
            <person name="Aerts A.L."/>
            <person name="Barry K.W."/>
            <person name="Choi C."/>
            <person name="Clum A."/>
            <person name="Coughlan A.Y."/>
            <person name="Deshpande S."/>
            <person name="Douglass A.P."/>
            <person name="Hanson S.J."/>
            <person name="Klenk H.-P."/>
            <person name="LaButti K.M."/>
            <person name="Lapidus A."/>
            <person name="Lindquist E.A."/>
            <person name="Lipzen A.M."/>
            <person name="Meier-Kolthoff J.P."/>
            <person name="Ohm R.A."/>
            <person name="Otillar R.P."/>
            <person name="Pangilinan J.L."/>
            <person name="Peng Y."/>
            <person name="Rokas A."/>
            <person name="Rosa C.A."/>
            <person name="Scheuner C."/>
            <person name="Sibirny A.A."/>
            <person name="Slot J.C."/>
            <person name="Stielow J.B."/>
            <person name="Sun H."/>
            <person name="Kurtzman C.P."/>
            <person name="Blackwell M."/>
            <person name="Grigoriev I.V."/>
            <person name="Jeffries T.W."/>
        </authorList>
    </citation>
    <scope>NUCLEOTIDE SEQUENCE [LARGE SCALE GENOMIC DNA]</scope>
    <source>
        <strain evidence="16">NRRL Y-1626</strain>
    </source>
</reference>
<feature type="compositionally biased region" description="Low complexity" evidence="14">
    <location>
        <begin position="896"/>
        <end position="913"/>
    </location>
</feature>
<feature type="non-terminal residue" evidence="15">
    <location>
        <position position="1332"/>
    </location>
</feature>
<comment type="similarity">
    <text evidence="3">Belongs to the WD repeat SEC31 family.</text>
</comment>
<evidence type="ECO:0000313" key="15">
    <source>
        <dbReference type="EMBL" id="OBA26124.1"/>
    </source>
</evidence>
<dbReference type="SMART" id="SM00320">
    <property type="entry name" value="WD40"/>
    <property type="match status" value="6"/>
</dbReference>
<evidence type="ECO:0000313" key="16">
    <source>
        <dbReference type="Proteomes" id="UP000092321"/>
    </source>
</evidence>
<dbReference type="Gene3D" id="6.10.140.1600">
    <property type="match status" value="1"/>
</dbReference>
<dbReference type="Gene3D" id="1.20.940.10">
    <property type="entry name" value="Functional domain of the splicing factor Prp18"/>
    <property type="match status" value="1"/>
</dbReference>
<dbReference type="GO" id="GO:0005198">
    <property type="term" value="F:structural molecule activity"/>
    <property type="evidence" value="ECO:0007669"/>
    <property type="project" value="TreeGrafter"/>
</dbReference>
<feature type="compositionally biased region" description="Low complexity" evidence="14">
    <location>
        <begin position="1199"/>
        <end position="1210"/>
    </location>
</feature>
<feature type="region of interest" description="Disordered" evidence="14">
    <location>
        <begin position="1032"/>
        <end position="1252"/>
    </location>
</feature>
<feature type="compositionally biased region" description="Polar residues" evidence="14">
    <location>
        <begin position="1152"/>
        <end position="1161"/>
    </location>
</feature>
<keyword evidence="16" id="KW-1185">Reference proteome</keyword>
<evidence type="ECO:0000256" key="6">
    <source>
        <dbReference type="ARBA" id="ARBA00022448"/>
    </source>
</evidence>
<feature type="region of interest" description="Disordered" evidence="14">
    <location>
        <begin position="893"/>
        <end position="964"/>
    </location>
</feature>
<keyword evidence="6" id="KW-0813">Transport</keyword>
<dbReference type="InterPro" id="IPR040251">
    <property type="entry name" value="SEC31-like"/>
</dbReference>
<evidence type="ECO:0000256" key="5">
    <source>
        <dbReference type="ARBA" id="ARBA00021236"/>
    </source>
</evidence>
<dbReference type="PANTHER" id="PTHR13923">
    <property type="entry name" value="SEC31-RELATED PROTEIN"/>
    <property type="match status" value="1"/>
</dbReference>
<feature type="compositionally biased region" description="Polar residues" evidence="14">
    <location>
        <begin position="943"/>
        <end position="952"/>
    </location>
</feature>
<sequence length="1332" mass="146128">MVAVRNIERDSTFAWSNNKQPRLALGSVSGKIDANFSNDSKLEIWDCFKSPDTPLQSIQASSKFMDLAWSKDDSVIVGGLDNGVVEFYSAPKEQNEEIKVLSSIKAHNASVQALAFSKVKENQLATGDATGLINIWDINSCTKDANYKPETAGQAITNVDNIKSIAWNNRIGHILASAGSSSGFTSIWDLNQRKEILHIGYTNPETNQKVSFDVVQWHPTSGTVIATASNSDLHPAIVLWDLRKANTPLDILKESGHSKGVLSLDWCSKDAGLLLSSSSDNTVCLWDPETTKSLLQVYPPRSNWVFKAKFAPELPDYFASASHDSSIEIQQLQDLQIDPLVVKILENENNDELTEGKDEHITEQNDDDFWNSLSKNNNADSAAKITGISTKTLKKVNQSKNVSLHVPKWISQSRNANPAASWAFGGKMVKINKDGKSVSVFTQPKSTVSSTDVQKQYDLLQSALKKKDFNAIISKRVNSAINENNEDDWGLLDKISLDGKEVFFKETLALDDTELEEKDEEKLEGEEFFEKLEQEQFNVSSITSNYEFSSDETFKSLVNKDLKKATDLKLENDDILTALVIANISKNEDLKEKVINEFFFKNASKSSSARLLFALSQGKIKDLIEKSDVSNWKYVSKAIKNYVSDDSKKTSLYTLLGDKLYKAGRRQDALVLFMSFGILDKVSEIWVDELKEIEDKLRTSSNSAYEAHLTCLTEFVERFSCFANFFEANNNKLITGNTKIVSIILEFVNTICINGNFNLALDFLNILPSDNSDVATEKQRVLIASGKSTTVTNTSNQQKYGRQSVINGMNTVPMGTASSINQNGSILQPKPQLFASQSAVPKAVSPAPIGSRQGSVYAPKSAPLNNSIYAAIPQPKTEHAKAAVYAPPQIPTPAASSPFSNTIPPPTTNTSPTGYPQAIPSIPQLNNPYKPKATIVSPPVATTPHTYQNNLPTPAIPTPSVPTNQVRGVVQPQIITSPQKTEEQESTNNSQASLVSGQKPVGNIHANAGWNDFALPIPGKVSRAKPIGVKKESVVSSPAAPLTPQPFPTNSTPNNHSYNPQQSPQIPSKSVLPPPPIASRTSSNKNLTDLQAASKKRVVSEKSTKYAPTLTSTPSSVNGGNSSIPLQPPIKENNHAAVPPPPAFNNPYAPPTQTGLPSSKKFTPPQPPLVKSSSNGNLAPSITTPTTILPPPIKRKSTVDSSSPTVPPTVKEVEENIEEKIPPAESTMLMNEEKENNQEKDEEEEEEKTSVFSKEEAVKIQTYFNDRMKIVTENLPEKFAAQVKDTQKRITILSNHLKKRDLIKSREVITKLLGILDALDQNIFDEAKKLQS</sequence>
<dbReference type="EMBL" id="LXPE01000023">
    <property type="protein sequence ID" value="OBA26124.1"/>
    <property type="molecule type" value="Genomic_DNA"/>
</dbReference>
<evidence type="ECO:0000256" key="14">
    <source>
        <dbReference type="SAM" id="MobiDB-lite"/>
    </source>
</evidence>
<accession>A0A1B7TBK8</accession>
<feature type="compositionally biased region" description="Polar residues" evidence="14">
    <location>
        <begin position="1079"/>
        <end position="1091"/>
    </location>
</feature>
<dbReference type="GO" id="GO:0090110">
    <property type="term" value="P:COPII-coated vesicle cargo loading"/>
    <property type="evidence" value="ECO:0007669"/>
    <property type="project" value="TreeGrafter"/>
</dbReference>
<evidence type="ECO:0000256" key="11">
    <source>
        <dbReference type="ARBA" id="ARBA00022927"/>
    </source>
</evidence>
<feature type="compositionally biased region" description="Polar residues" evidence="14">
    <location>
        <begin position="1048"/>
        <end position="1068"/>
    </location>
</feature>
<comment type="caution">
    <text evidence="15">The sequence shown here is derived from an EMBL/GenBank/DDBJ whole genome shotgun (WGS) entry which is preliminary data.</text>
</comment>
<dbReference type="InterPro" id="IPR021614">
    <property type="entry name" value="Sec31"/>
</dbReference>
<dbReference type="GO" id="GO:0070971">
    <property type="term" value="C:endoplasmic reticulum exit site"/>
    <property type="evidence" value="ECO:0007669"/>
    <property type="project" value="TreeGrafter"/>
</dbReference>
<evidence type="ECO:0000256" key="3">
    <source>
        <dbReference type="ARBA" id="ARBA00009358"/>
    </source>
</evidence>
<organism evidence="15 16">
    <name type="scientific">Hanseniaspora valbyensis NRRL Y-1626</name>
    <dbReference type="NCBI Taxonomy" id="766949"/>
    <lineage>
        <taxon>Eukaryota</taxon>
        <taxon>Fungi</taxon>
        <taxon>Dikarya</taxon>
        <taxon>Ascomycota</taxon>
        <taxon>Saccharomycotina</taxon>
        <taxon>Saccharomycetes</taxon>
        <taxon>Saccharomycodales</taxon>
        <taxon>Saccharomycodaceae</taxon>
        <taxon>Hanseniaspora</taxon>
    </lineage>
</organism>
<protein>
    <recommendedName>
        <fullName evidence="5">Protein transport protein SEC31</fullName>
    </recommendedName>
    <alternativeName>
        <fullName evidence="4">Protein transport protein sec31</fullName>
    </alternativeName>
</protein>
<dbReference type="Gene3D" id="2.20.25.400">
    <property type="match status" value="1"/>
</dbReference>
<proteinExistence type="inferred from homology"/>
<evidence type="ECO:0000256" key="10">
    <source>
        <dbReference type="ARBA" id="ARBA00022892"/>
    </source>
</evidence>
<dbReference type="PROSITE" id="PS50082">
    <property type="entry name" value="WD_REPEATS_2"/>
    <property type="match status" value="2"/>
</dbReference>
<dbReference type="InterPro" id="IPR015943">
    <property type="entry name" value="WD40/YVTN_repeat-like_dom_sf"/>
</dbReference>
<feature type="compositionally biased region" description="Polar residues" evidence="14">
    <location>
        <begin position="1171"/>
        <end position="1181"/>
    </location>
</feature>
<feature type="compositionally biased region" description="Polar residues" evidence="14">
    <location>
        <begin position="1109"/>
        <end position="1125"/>
    </location>
</feature>